<evidence type="ECO:0000256" key="1">
    <source>
        <dbReference type="SAM" id="MobiDB-lite"/>
    </source>
</evidence>
<dbReference type="SUPFAM" id="SSF53098">
    <property type="entry name" value="Ribonuclease H-like"/>
    <property type="match status" value="1"/>
</dbReference>
<comment type="caution">
    <text evidence="2">The sequence shown here is derived from an EMBL/GenBank/DDBJ whole genome shotgun (WGS) entry which is preliminary data.</text>
</comment>
<protein>
    <submittedName>
        <fullName evidence="2">44384_t:CDS:1</fullName>
    </submittedName>
</protein>
<dbReference type="InterPro" id="IPR012337">
    <property type="entry name" value="RNaseH-like_sf"/>
</dbReference>
<dbReference type="Proteomes" id="UP000789901">
    <property type="component" value="Unassembled WGS sequence"/>
</dbReference>
<feature type="compositionally biased region" description="Polar residues" evidence="1">
    <location>
        <begin position="15"/>
        <end position="32"/>
    </location>
</feature>
<dbReference type="PANTHER" id="PTHR40866:SF1">
    <property type="entry name" value="BED-TYPE DOMAIN-CONTAINING PROTEIN"/>
    <property type="match status" value="1"/>
</dbReference>
<evidence type="ECO:0000313" key="3">
    <source>
        <dbReference type="Proteomes" id="UP000789901"/>
    </source>
</evidence>
<reference evidence="2 3" key="1">
    <citation type="submission" date="2021-06" db="EMBL/GenBank/DDBJ databases">
        <authorList>
            <person name="Kallberg Y."/>
            <person name="Tangrot J."/>
            <person name="Rosling A."/>
        </authorList>
    </citation>
    <scope>NUCLEOTIDE SEQUENCE [LARGE SCALE GENOMIC DNA]</scope>
    <source>
        <strain evidence="2 3">120-4 pot B 10/14</strain>
    </source>
</reference>
<organism evidence="2 3">
    <name type="scientific">Gigaspora margarita</name>
    <dbReference type="NCBI Taxonomy" id="4874"/>
    <lineage>
        <taxon>Eukaryota</taxon>
        <taxon>Fungi</taxon>
        <taxon>Fungi incertae sedis</taxon>
        <taxon>Mucoromycota</taxon>
        <taxon>Glomeromycotina</taxon>
        <taxon>Glomeromycetes</taxon>
        <taxon>Diversisporales</taxon>
        <taxon>Gigasporaceae</taxon>
        <taxon>Gigaspora</taxon>
    </lineage>
</organism>
<evidence type="ECO:0000313" key="2">
    <source>
        <dbReference type="EMBL" id="CAG8725710.1"/>
    </source>
</evidence>
<keyword evidence="3" id="KW-1185">Reference proteome</keyword>
<dbReference type="PANTHER" id="PTHR40866">
    <property type="entry name" value="BED-TYPE DOMAIN-CONTAINING PROTEIN"/>
    <property type="match status" value="1"/>
</dbReference>
<feature type="region of interest" description="Disordered" evidence="1">
    <location>
        <begin position="1"/>
        <end position="41"/>
    </location>
</feature>
<accession>A0ABN7V3G4</accession>
<sequence length="489" mass="55829">MFQEAHDERIDKQDFQLTNSEGTISASSPSSERSVKQSREEINLVSLESESQASNYPVSAKNSNKKIPIAEFIKKLTIVSSDNMCVSINIANMSAKDSIAKKLAQLFETAYNSENDGKHQCNLCSPGSQPITQKKGTAYTNLMNHLDAKHENFKSIYQQYLGNTTSPKISFNYDTSVRNIFNWVNLVVKCQISINACENPDFILHTGLSKLDASKVNKYLDSLANIMNNGIHFVGLFSIYQTVHESRNLVLLAFLPFEDRTTQNADAHIKFFKDVLELYDKGIKNVLFLLGDNCSTNKKIANDLNLPLVECALHRLNLVVNDFINSSITLVNQIRTIVHMMRTYKNREKLAKVTNLKPVLDNATRWMSVTKMIKRCKELIPYITQSNRFSCHDILLVEQLDLNEMIIDQLNYFLEATNDLQNEFMNLDDVRTYFDLLIEEHPDLEYQLGKNAPVIQDLSFKEAVVKVLRRQESVLTSSEKQKLQLFIVE</sequence>
<name>A0ABN7V3G4_GIGMA</name>
<feature type="compositionally biased region" description="Basic and acidic residues" evidence="1">
    <location>
        <begin position="1"/>
        <end position="14"/>
    </location>
</feature>
<gene>
    <name evidence="2" type="ORF">GMARGA_LOCUS13912</name>
</gene>
<proteinExistence type="predicted"/>
<dbReference type="EMBL" id="CAJVQB010009014">
    <property type="protein sequence ID" value="CAG8725710.1"/>
    <property type="molecule type" value="Genomic_DNA"/>
</dbReference>